<evidence type="ECO:0000256" key="4">
    <source>
        <dbReference type="ARBA" id="ARBA00022801"/>
    </source>
</evidence>
<comment type="catalytic activity">
    <reaction evidence="8">
        <text>O-phospho-L-threonyl-[protein] + H2O = L-threonyl-[protein] + phosphate</text>
        <dbReference type="Rhea" id="RHEA:47004"/>
        <dbReference type="Rhea" id="RHEA-COMP:11060"/>
        <dbReference type="Rhea" id="RHEA-COMP:11605"/>
        <dbReference type="ChEBI" id="CHEBI:15377"/>
        <dbReference type="ChEBI" id="CHEBI:30013"/>
        <dbReference type="ChEBI" id="CHEBI:43474"/>
        <dbReference type="ChEBI" id="CHEBI:61977"/>
        <dbReference type="EC" id="3.1.3.16"/>
    </reaction>
</comment>
<reference evidence="11 12" key="1">
    <citation type="journal article" date="2022" name="bioRxiv">
        <title>Genomics of Preaxostyla Flagellates Illuminates Evolutionary Transitions and the Path Towards Mitochondrial Loss.</title>
        <authorList>
            <person name="Novak L.V.F."/>
            <person name="Treitli S.C."/>
            <person name="Pyrih J."/>
            <person name="Halakuc P."/>
            <person name="Pipaliya S.V."/>
            <person name="Vacek V."/>
            <person name="Brzon O."/>
            <person name="Soukal P."/>
            <person name="Eme L."/>
            <person name="Dacks J.B."/>
            <person name="Karnkowska A."/>
            <person name="Elias M."/>
            <person name="Hampl V."/>
        </authorList>
    </citation>
    <scope>NUCLEOTIDE SEQUENCE [LARGE SCALE GENOMIC DNA]</scope>
    <source>
        <strain evidence="11">NAU3</strain>
        <tissue evidence="11">Gut</tissue>
    </source>
</reference>
<dbReference type="InterPro" id="IPR006186">
    <property type="entry name" value="Ser/Thr-sp_prot-phosphatase"/>
</dbReference>
<dbReference type="Gene3D" id="3.60.21.10">
    <property type="match status" value="1"/>
</dbReference>
<feature type="signal peptide" evidence="9">
    <location>
        <begin position="1"/>
        <end position="20"/>
    </location>
</feature>
<evidence type="ECO:0000256" key="6">
    <source>
        <dbReference type="ARBA" id="ARBA00023211"/>
    </source>
</evidence>
<keyword evidence="6" id="KW-0464">Manganese</keyword>
<dbReference type="SMART" id="SM00156">
    <property type="entry name" value="PP2Ac"/>
    <property type="match status" value="1"/>
</dbReference>
<dbReference type="EMBL" id="JARBJD010000004">
    <property type="protein sequence ID" value="KAK2963937.1"/>
    <property type="molecule type" value="Genomic_DNA"/>
</dbReference>
<feature type="domain" description="Serine/threonine specific protein phosphatases" evidence="10">
    <location>
        <begin position="61"/>
        <end position="482"/>
    </location>
</feature>
<dbReference type="PANTHER" id="PTHR11668:SF300">
    <property type="entry name" value="SERINE_THREONINE-PROTEIN PHOSPHATASE"/>
    <property type="match status" value="1"/>
</dbReference>
<protein>
    <recommendedName>
        <fullName evidence="2">protein-serine/threonine phosphatase</fullName>
        <ecNumber evidence="2">3.1.3.16</ecNumber>
    </recommendedName>
</protein>
<proteinExistence type="predicted"/>
<dbReference type="InterPro" id="IPR050341">
    <property type="entry name" value="PP1_catalytic_subunit"/>
</dbReference>
<keyword evidence="3" id="KW-0479">Metal-binding</keyword>
<dbReference type="PRINTS" id="PR00114">
    <property type="entry name" value="STPHPHTASE"/>
</dbReference>
<name>A0ABQ9YJK2_9EUKA</name>
<dbReference type="SUPFAM" id="SSF56300">
    <property type="entry name" value="Metallo-dependent phosphatases"/>
    <property type="match status" value="1"/>
</dbReference>
<gene>
    <name evidence="11" type="ORF">BLNAU_1014</name>
</gene>
<comment type="catalytic activity">
    <reaction evidence="7">
        <text>O-phospho-L-seryl-[protein] + H2O = L-seryl-[protein] + phosphate</text>
        <dbReference type="Rhea" id="RHEA:20629"/>
        <dbReference type="Rhea" id="RHEA-COMP:9863"/>
        <dbReference type="Rhea" id="RHEA-COMP:11604"/>
        <dbReference type="ChEBI" id="CHEBI:15377"/>
        <dbReference type="ChEBI" id="CHEBI:29999"/>
        <dbReference type="ChEBI" id="CHEBI:43474"/>
        <dbReference type="ChEBI" id="CHEBI:83421"/>
        <dbReference type="EC" id="3.1.3.16"/>
    </reaction>
</comment>
<evidence type="ECO:0000256" key="1">
    <source>
        <dbReference type="ARBA" id="ARBA00001936"/>
    </source>
</evidence>
<evidence type="ECO:0000259" key="10">
    <source>
        <dbReference type="SMART" id="SM00156"/>
    </source>
</evidence>
<evidence type="ECO:0000256" key="2">
    <source>
        <dbReference type="ARBA" id="ARBA00013081"/>
    </source>
</evidence>
<feature type="chain" id="PRO_5046419383" description="protein-serine/threonine phosphatase" evidence="9">
    <location>
        <begin position="21"/>
        <end position="689"/>
    </location>
</feature>
<keyword evidence="4" id="KW-0378">Hydrolase</keyword>
<keyword evidence="5" id="KW-0904">Protein phosphatase</keyword>
<evidence type="ECO:0000256" key="9">
    <source>
        <dbReference type="SAM" id="SignalP"/>
    </source>
</evidence>
<dbReference type="PANTHER" id="PTHR11668">
    <property type="entry name" value="SERINE/THREONINE PROTEIN PHOSPHATASE"/>
    <property type="match status" value="1"/>
</dbReference>
<dbReference type="Proteomes" id="UP001281761">
    <property type="component" value="Unassembled WGS sequence"/>
</dbReference>
<dbReference type="InterPro" id="IPR027417">
    <property type="entry name" value="P-loop_NTPase"/>
</dbReference>
<evidence type="ECO:0000256" key="3">
    <source>
        <dbReference type="ARBA" id="ARBA00022723"/>
    </source>
</evidence>
<evidence type="ECO:0000313" key="11">
    <source>
        <dbReference type="EMBL" id="KAK2963937.1"/>
    </source>
</evidence>
<keyword evidence="12" id="KW-1185">Reference proteome</keyword>
<evidence type="ECO:0000256" key="8">
    <source>
        <dbReference type="ARBA" id="ARBA00048336"/>
    </source>
</evidence>
<accession>A0ABQ9YJK2</accession>
<dbReference type="Gene3D" id="3.40.50.300">
    <property type="entry name" value="P-loop containing nucleotide triphosphate hydrolases"/>
    <property type="match status" value="1"/>
</dbReference>
<keyword evidence="9" id="KW-0732">Signal</keyword>
<dbReference type="EC" id="3.1.3.16" evidence="2"/>
<evidence type="ECO:0000256" key="5">
    <source>
        <dbReference type="ARBA" id="ARBA00022912"/>
    </source>
</evidence>
<evidence type="ECO:0000256" key="7">
    <source>
        <dbReference type="ARBA" id="ARBA00047761"/>
    </source>
</evidence>
<comment type="caution">
    <text evidence="11">The sequence shown here is derived from an EMBL/GenBank/DDBJ whole genome shotgun (WGS) entry which is preliminary data.</text>
</comment>
<organism evidence="11 12">
    <name type="scientific">Blattamonas nauphoetae</name>
    <dbReference type="NCBI Taxonomy" id="2049346"/>
    <lineage>
        <taxon>Eukaryota</taxon>
        <taxon>Metamonada</taxon>
        <taxon>Preaxostyla</taxon>
        <taxon>Oxymonadida</taxon>
        <taxon>Blattamonas</taxon>
    </lineage>
</organism>
<dbReference type="InterPro" id="IPR029052">
    <property type="entry name" value="Metallo-depent_PP-like"/>
</dbReference>
<evidence type="ECO:0000313" key="12">
    <source>
        <dbReference type="Proteomes" id="UP001281761"/>
    </source>
</evidence>
<comment type="cofactor">
    <cofactor evidence="1">
        <name>Mn(2+)</name>
        <dbReference type="ChEBI" id="CHEBI:29035"/>
    </cofactor>
</comment>
<sequence length="689" mass="77483">MFLLLSRHLFVIIFSHQLESESNHKPSDAPATDSSLPFSFPPKSLSEVNKLESRVRSGYLFPEWFISQTLSKFESAFNDTPPILSLPSDHWTQGTHICDHSTHIIGDLDGNLTSLLTILRETGLPSDTNRFVFLGNMIGNSPTSLETLLLLFSLKLEHPSSIVLILGRNEHSAISTTNSTDNLRFFSKYADNSTADAQPSLSALSDQLSAALTALPLGLVIDRLAPNAQLRMGFAKLYEQDGTVGGLSKRNRIDSVDLSQNLLLVHSGFPITDSNETDFKKLQLKDLNTTEMRKTLLGMRRNGTGMEGKEEQDRLSFISQILHNTPFNSSQLFRPKRKINHARPYSRLPCRCCGPRRPKFDYERRVRFPESIDDDDDDTPFHWSDEIESREMERENEKYTLRRQDTNTPAFFNSEEQTKSFLKKNNVSMLIRADESLPSGYSLAHSKSIISIGATSTAGGTPRHCFLSLTFRKHFLFGNASLSDDGPVCSICCVETESFSDKLIEGTDRYESLNKMEPVVEFLVKILVFGSENSRTTDIIRKYTNHSSRSRTEEHDGVTYYFQAVRGRHKNTILKIVDLPENVSEEQIKVHGAGVQGAIFVQGWGDNRLTTFVEQKSLLNTIAAKEGTSTPIPAVYVRFIPDHIRVKLSTAFLDALCSENGFLGWTHVTLRSNVNIDKPFSMIGRAILR</sequence>